<dbReference type="GO" id="GO:0005975">
    <property type="term" value="P:carbohydrate metabolic process"/>
    <property type="evidence" value="ECO:0007669"/>
    <property type="project" value="InterPro"/>
</dbReference>
<dbReference type="EMBL" id="JMCB01000005">
    <property type="protein sequence ID" value="KFE68912.1"/>
    <property type="molecule type" value="Genomic_DNA"/>
</dbReference>
<proteinExistence type="predicted"/>
<dbReference type="AlphaFoldDB" id="A0A085WMJ9"/>
<dbReference type="SMART" id="SM00642">
    <property type="entry name" value="Aamy"/>
    <property type="match status" value="1"/>
</dbReference>
<evidence type="ECO:0000313" key="3">
    <source>
        <dbReference type="EMBL" id="KFE68912.1"/>
    </source>
</evidence>
<dbReference type="Gene3D" id="3.20.20.80">
    <property type="entry name" value="Glycosidases"/>
    <property type="match status" value="1"/>
</dbReference>
<dbReference type="SUPFAM" id="SSF51445">
    <property type="entry name" value="(Trans)glycosidases"/>
    <property type="match status" value="1"/>
</dbReference>
<dbReference type="InterPro" id="IPR006047">
    <property type="entry name" value="GH13_cat_dom"/>
</dbReference>
<name>A0A085WMJ9_9BACT</name>
<evidence type="ECO:0000259" key="2">
    <source>
        <dbReference type="SMART" id="SM00642"/>
    </source>
</evidence>
<dbReference type="STRING" id="394096.DB31_6814"/>
<feature type="domain" description="Glycosyl hydrolase family 13 catalytic" evidence="2">
    <location>
        <begin position="13"/>
        <end position="375"/>
    </location>
</feature>
<feature type="region of interest" description="Disordered" evidence="1">
    <location>
        <begin position="337"/>
        <end position="361"/>
    </location>
</feature>
<gene>
    <name evidence="3" type="ORF">DB31_6814</name>
</gene>
<dbReference type="InterPro" id="IPR013780">
    <property type="entry name" value="Glyco_hydro_b"/>
</dbReference>
<dbReference type="PANTHER" id="PTHR10357:SF209">
    <property type="entry name" value="PERIPLASMIC ALPHA-AMYLASE"/>
    <property type="match status" value="1"/>
</dbReference>
<dbReference type="Pfam" id="PF00128">
    <property type="entry name" value="Alpha-amylase"/>
    <property type="match status" value="2"/>
</dbReference>
<keyword evidence="4" id="KW-1185">Reference proteome</keyword>
<organism evidence="3 4">
    <name type="scientific">Hyalangium minutum</name>
    <dbReference type="NCBI Taxonomy" id="394096"/>
    <lineage>
        <taxon>Bacteria</taxon>
        <taxon>Pseudomonadati</taxon>
        <taxon>Myxococcota</taxon>
        <taxon>Myxococcia</taxon>
        <taxon>Myxococcales</taxon>
        <taxon>Cystobacterineae</taxon>
        <taxon>Archangiaceae</taxon>
        <taxon>Hyalangium</taxon>
    </lineage>
</organism>
<sequence length="467" mass="51915">MAPRPWADEILYFVVVDRFADGDAANNTAVDVAAQGAFHGGDLKGLRQQLDELSSLGVTALWITPVVKNIDSFVTGAGFPDWGYHGYWADDFHQLDPRIGTEEDLRALVDDAHRRGIRVLLDVVYNHPGYNSHYVTKPETKNWLRSEERGTCGQDDVTSCVSGLPDFKTELPEVAKYLLDAQLDWAKRSGVDGFRLDTVKHVDHPFWKEHRRRLREEVSKDFFLLGEVWGGDAESLDPWFAGDEMDAGFDFGFQGSTLAFVQGRGRTIAFDKYLKSRAKVRPGYLLAHFLSSHDVTGALHQLEGDVKRFRLAVVLQLTTSGIPTLYYGEEVARPGGDWPANRSDMPWGSRDVRPGAGKPRDEDLRKLYQKLTSIRRAHVALSRGTHQGLSTDGDLYVFLRHEAGSGDAVIVAINRGAQPAKVSLPWPEAWGRTAAEDVLNGGRLEGPSLELTVEPLGARILGRIQTQ</sequence>
<dbReference type="Proteomes" id="UP000028725">
    <property type="component" value="Unassembled WGS sequence"/>
</dbReference>
<evidence type="ECO:0000256" key="1">
    <source>
        <dbReference type="SAM" id="MobiDB-lite"/>
    </source>
</evidence>
<accession>A0A085WMJ9</accession>
<reference evidence="3 4" key="1">
    <citation type="submission" date="2014-04" db="EMBL/GenBank/DDBJ databases">
        <title>Genome assembly of Hyalangium minutum DSM 14724.</title>
        <authorList>
            <person name="Sharma G."/>
            <person name="Subramanian S."/>
        </authorList>
    </citation>
    <scope>NUCLEOTIDE SEQUENCE [LARGE SCALE GENOMIC DNA]</scope>
    <source>
        <strain evidence="3 4">DSM 14724</strain>
    </source>
</reference>
<feature type="compositionally biased region" description="Basic and acidic residues" evidence="1">
    <location>
        <begin position="350"/>
        <end position="361"/>
    </location>
</feature>
<comment type="caution">
    <text evidence="3">The sequence shown here is derived from an EMBL/GenBank/DDBJ whole genome shotgun (WGS) entry which is preliminary data.</text>
</comment>
<dbReference type="PATRIC" id="fig|394096.3.peg.2858"/>
<dbReference type="SUPFAM" id="SSF51011">
    <property type="entry name" value="Glycosyl hydrolase domain"/>
    <property type="match status" value="1"/>
</dbReference>
<protein>
    <submittedName>
        <fullName evidence="3">Periplasmic alpha-amylase</fullName>
    </submittedName>
</protein>
<dbReference type="RefSeq" id="WP_240486684.1">
    <property type="nucleotide sequence ID" value="NZ_JMCB01000005.1"/>
</dbReference>
<evidence type="ECO:0000313" key="4">
    <source>
        <dbReference type="Proteomes" id="UP000028725"/>
    </source>
</evidence>
<dbReference type="PANTHER" id="PTHR10357">
    <property type="entry name" value="ALPHA-AMYLASE FAMILY MEMBER"/>
    <property type="match status" value="1"/>
</dbReference>
<dbReference type="InterPro" id="IPR017853">
    <property type="entry name" value="GH"/>
</dbReference>
<dbReference type="Gene3D" id="2.60.40.1180">
    <property type="entry name" value="Golgi alpha-mannosidase II"/>
    <property type="match status" value="1"/>
</dbReference>